<protein>
    <recommendedName>
        <fullName evidence="2">Proline dehydrogenase domain-containing protein</fullName>
    </recommendedName>
</protein>
<dbReference type="Pfam" id="PF01619">
    <property type="entry name" value="Pro_dh"/>
    <property type="match status" value="1"/>
</dbReference>
<keyword evidence="1" id="KW-0560">Oxidoreductase</keyword>
<proteinExistence type="predicted"/>
<evidence type="ECO:0000313" key="3">
    <source>
        <dbReference type="EMBL" id="OGM91742.1"/>
    </source>
</evidence>
<dbReference type="InterPro" id="IPR002872">
    <property type="entry name" value="Proline_DH_dom"/>
</dbReference>
<reference evidence="3 4" key="1">
    <citation type="journal article" date="2016" name="Nat. Commun.">
        <title>Thousands of microbial genomes shed light on interconnected biogeochemical processes in an aquifer system.</title>
        <authorList>
            <person name="Anantharaman K."/>
            <person name="Brown C.T."/>
            <person name="Hug L.A."/>
            <person name="Sharon I."/>
            <person name="Castelle C.J."/>
            <person name="Probst A.J."/>
            <person name="Thomas B.C."/>
            <person name="Singh A."/>
            <person name="Wilkins M.J."/>
            <person name="Karaoz U."/>
            <person name="Brodie E.L."/>
            <person name="Williams K.H."/>
            <person name="Hubbard S.S."/>
            <person name="Banfield J.F."/>
        </authorList>
    </citation>
    <scope>NUCLEOTIDE SEQUENCE [LARGE SCALE GENOMIC DNA]</scope>
</reference>
<evidence type="ECO:0000259" key="2">
    <source>
        <dbReference type="Pfam" id="PF01619"/>
    </source>
</evidence>
<evidence type="ECO:0000256" key="1">
    <source>
        <dbReference type="ARBA" id="ARBA00023002"/>
    </source>
</evidence>
<name>A0A1F8DTG2_9BACT</name>
<dbReference type="InterPro" id="IPR015659">
    <property type="entry name" value="Proline_oxidase"/>
</dbReference>
<dbReference type="PANTHER" id="PTHR13914:SF0">
    <property type="entry name" value="PROLINE DEHYDROGENASE 1, MITOCHONDRIAL"/>
    <property type="match status" value="1"/>
</dbReference>
<dbReference type="Proteomes" id="UP000178946">
    <property type="component" value="Unassembled WGS sequence"/>
</dbReference>
<dbReference type="STRING" id="1802557.A3A20_02295"/>
<dbReference type="PANTHER" id="PTHR13914">
    <property type="entry name" value="PROLINE OXIDASE"/>
    <property type="match status" value="1"/>
</dbReference>
<dbReference type="GO" id="GO:0004657">
    <property type="term" value="F:proline dehydrogenase activity"/>
    <property type="evidence" value="ECO:0007669"/>
    <property type="project" value="InterPro"/>
</dbReference>
<organism evidence="3 4">
    <name type="scientific">Candidatus Wolfebacteria bacterium RIFCSPLOWO2_01_FULL_45_19</name>
    <dbReference type="NCBI Taxonomy" id="1802557"/>
    <lineage>
        <taxon>Bacteria</taxon>
        <taxon>Candidatus Wolfeibacteriota</taxon>
    </lineage>
</organism>
<gene>
    <name evidence="3" type="ORF">A3A20_02295</name>
</gene>
<comment type="caution">
    <text evidence="3">The sequence shown here is derived from an EMBL/GenBank/DDBJ whole genome shotgun (WGS) entry which is preliminary data.</text>
</comment>
<dbReference type="AlphaFoldDB" id="A0A1F8DTG2"/>
<dbReference type="InterPro" id="IPR029041">
    <property type="entry name" value="FAD-linked_oxidoreductase-like"/>
</dbReference>
<accession>A0A1F8DTG2</accession>
<feature type="domain" description="Proline dehydrogenase" evidence="2">
    <location>
        <begin position="103"/>
        <end position="374"/>
    </location>
</feature>
<dbReference type="GO" id="GO:0071949">
    <property type="term" value="F:FAD binding"/>
    <property type="evidence" value="ECO:0007669"/>
    <property type="project" value="TreeGrafter"/>
</dbReference>
<dbReference type="GO" id="GO:0010133">
    <property type="term" value="P:L-proline catabolic process to L-glutamate"/>
    <property type="evidence" value="ECO:0007669"/>
    <property type="project" value="TreeGrafter"/>
</dbReference>
<dbReference type="EMBL" id="MGIR01000001">
    <property type="protein sequence ID" value="OGM91742.1"/>
    <property type="molecule type" value="Genomic_DNA"/>
</dbReference>
<sequence>MKFKQGSDMLTAASLKQARKGNAMLETIIEDKNLLQKLIGFGTSAAYLSDKKEIEKLWREKIDSANLQFPKRLIRHIPAAALIFGLNFFARKFISGNGLKKTLKTIERCRRKGFSVNLDILGETVLSEKDAERYRDAYVSLIKDIGPRLLHGELSISLKCSALYSQANPCAPEFSAKKIAERAALIFEALAYFGGHAYLDAEEYHFKEIYFEVFKRLYCEYGSSVRTVIQSYLKTADDTLYRLTRINKTADPIWIRLVRGAYWDFECFLAEKHGWSEPPVFKEKADTDYNYRYLFRKGLELGFVMVAATHNAESLESFAGLSRETQMLYGLGEKLGATIIRRKIPVRIYMPILYPAGNLTDGIAYLLRRVSETQSSFILKTLKEA</sequence>
<dbReference type="Gene3D" id="3.20.20.220">
    <property type="match status" value="1"/>
</dbReference>
<evidence type="ECO:0000313" key="4">
    <source>
        <dbReference type="Proteomes" id="UP000178946"/>
    </source>
</evidence>
<dbReference type="SUPFAM" id="SSF51730">
    <property type="entry name" value="FAD-linked oxidoreductase"/>
    <property type="match status" value="1"/>
</dbReference>